<sequence>MDQRDLIEGGEGEATVRRVRQRRNEETTRRRCGDEEGAKRDEQAMGNERRWDSQTAPERLPRVAFEGRRAARAFSRREKLAMRWKRMEVKRGEAFGDMDGDKAKRVVLRNRSPLSHALLSRFSRGGRGWQSLSAGYLALVGRRQGYVRHYLAIRVGGAARSNAPRAALPEAVRAEPQIPWPLPEASRRPTVPPQVSSLTRETQRPSGAPKVPPPAVGSSGRPHLPQASTARSLDSPSACGGRTPEVVPSTIHFHDDDDDDGGAKGYHSATVDDQTPLDLMTDTRHHQGTRIPAAVTAGLRNCSSNASGSTPPAATINKSPLPNDVPAGSRRSHGAAAAVSLSQCLARPRPGWRVSSTPVWTGWPEPRLGSSTTARRPPPTTHHHTTSPDLHALPAAAATHTPACWAWNSWTMLRSRHFAAGSSVVCGEDRTRTREARPARLQLCPRLHVSMGCLSTTKPGPVELHTSTGWQGSMAEGQPMGEGALRCAWQGRAVRAQLLLRIASLATRALQGQRVLSAGHASRPRPRPRPRPQQTTAAATTASHSARSPRGVDDADQTVDSPPTHTQQHTPAGAGFAPGPLLPDAVPGISPLVASLSRRENGRSATRFHPVISNRALDMSYDLRASHLPRTRPLDLARRQGSGDTCSVVRAAVRTWRPAPPMARPRIGQPVAGVPGPNPVRACCDFCWRRAGRHAARVCDACPRHPFSSPEAPPAAAHSSIGELSCLAQTTSSRRGSDYRDTSAVPPSTPNQIRREPQAPELNKTMTRKRRWRPQAAAICNGTPRLAPQDRQNSEAQCRITWTAVSPETLGICATS</sequence>
<reference evidence="2 3" key="1">
    <citation type="journal article" date="2024" name="Microbiol. Resour. Announc.">
        <title>Genome annotations for the ascomycete fungi Trichoderma harzianum, Trichoderma aggressivum, and Purpureocillium lilacinum.</title>
        <authorList>
            <person name="Beijen E.P.W."/>
            <person name="Ohm R.A."/>
        </authorList>
    </citation>
    <scope>NUCLEOTIDE SEQUENCE [LARGE SCALE GENOMIC DNA]</scope>
    <source>
        <strain evidence="2 3">CBS 150709</strain>
    </source>
</reference>
<accession>A0ABR0BKC6</accession>
<feature type="region of interest" description="Disordered" evidence="1">
    <location>
        <begin position="179"/>
        <end position="272"/>
    </location>
</feature>
<feature type="region of interest" description="Disordered" evidence="1">
    <location>
        <begin position="731"/>
        <end position="793"/>
    </location>
</feature>
<evidence type="ECO:0000313" key="2">
    <source>
        <dbReference type="EMBL" id="KAK4081942.1"/>
    </source>
</evidence>
<dbReference type="Proteomes" id="UP001287286">
    <property type="component" value="Unassembled WGS sequence"/>
</dbReference>
<gene>
    <name evidence="2" type="ORF">Purlil1_11443</name>
</gene>
<proteinExistence type="predicted"/>
<evidence type="ECO:0000256" key="1">
    <source>
        <dbReference type="SAM" id="MobiDB-lite"/>
    </source>
</evidence>
<feature type="region of interest" description="Disordered" evidence="1">
    <location>
        <begin position="362"/>
        <end position="388"/>
    </location>
</feature>
<name>A0ABR0BKC6_PURLI</name>
<feature type="compositionally biased region" description="Low complexity" evidence="1">
    <location>
        <begin position="532"/>
        <end position="549"/>
    </location>
</feature>
<dbReference type="EMBL" id="JAWRVI010000069">
    <property type="protein sequence ID" value="KAK4081942.1"/>
    <property type="molecule type" value="Genomic_DNA"/>
</dbReference>
<feature type="compositionally biased region" description="Basic and acidic residues" evidence="1">
    <location>
        <begin position="22"/>
        <end position="52"/>
    </location>
</feature>
<evidence type="ECO:0000313" key="3">
    <source>
        <dbReference type="Proteomes" id="UP001287286"/>
    </source>
</evidence>
<protein>
    <submittedName>
        <fullName evidence="2">Uncharacterized protein</fullName>
    </submittedName>
</protein>
<keyword evidence="3" id="KW-1185">Reference proteome</keyword>
<feature type="compositionally biased region" description="Polar residues" evidence="1">
    <location>
        <begin position="301"/>
        <end position="320"/>
    </location>
</feature>
<comment type="caution">
    <text evidence="2">The sequence shown here is derived from an EMBL/GenBank/DDBJ whole genome shotgun (WGS) entry which is preliminary data.</text>
</comment>
<feature type="region of interest" description="Disordered" evidence="1">
    <location>
        <begin position="1"/>
        <end position="58"/>
    </location>
</feature>
<organism evidence="2 3">
    <name type="scientific">Purpureocillium lilacinum</name>
    <name type="common">Paecilomyces lilacinus</name>
    <dbReference type="NCBI Taxonomy" id="33203"/>
    <lineage>
        <taxon>Eukaryota</taxon>
        <taxon>Fungi</taxon>
        <taxon>Dikarya</taxon>
        <taxon>Ascomycota</taxon>
        <taxon>Pezizomycotina</taxon>
        <taxon>Sordariomycetes</taxon>
        <taxon>Hypocreomycetidae</taxon>
        <taxon>Hypocreales</taxon>
        <taxon>Ophiocordycipitaceae</taxon>
        <taxon>Purpureocillium</taxon>
    </lineage>
</organism>
<feature type="compositionally biased region" description="Polar residues" evidence="1">
    <location>
        <begin position="558"/>
        <end position="570"/>
    </location>
</feature>
<feature type="region of interest" description="Disordered" evidence="1">
    <location>
        <begin position="515"/>
        <end position="583"/>
    </location>
</feature>
<feature type="compositionally biased region" description="Polar residues" evidence="1">
    <location>
        <begin position="226"/>
        <end position="235"/>
    </location>
</feature>
<feature type="region of interest" description="Disordered" evidence="1">
    <location>
        <begin position="300"/>
        <end position="330"/>
    </location>
</feature>